<reference evidence="1 2" key="1">
    <citation type="journal article" date="2022" name="Plant J.">
        <title>Chromosome-level genome of Camellia lanceoleosa provides a valuable resource for understanding genome evolution and self-incompatibility.</title>
        <authorList>
            <person name="Gong W."/>
            <person name="Xiao S."/>
            <person name="Wang L."/>
            <person name="Liao Z."/>
            <person name="Chang Y."/>
            <person name="Mo W."/>
            <person name="Hu G."/>
            <person name="Li W."/>
            <person name="Zhao G."/>
            <person name="Zhu H."/>
            <person name="Hu X."/>
            <person name="Ji K."/>
            <person name="Xiang X."/>
            <person name="Song Q."/>
            <person name="Yuan D."/>
            <person name="Jin S."/>
            <person name="Zhang L."/>
        </authorList>
    </citation>
    <scope>NUCLEOTIDE SEQUENCE [LARGE SCALE GENOMIC DNA]</scope>
    <source>
        <strain evidence="1">SQ_2022a</strain>
    </source>
</reference>
<protein>
    <submittedName>
        <fullName evidence="1">Protein HYPER-SENSITIVITY-RELATED 4</fullName>
    </submittedName>
</protein>
<gene>
    <name evidence="1" type="ORF">LOK49_LG05G00265</name>
</gene>
<comment type="caution">
    <text evidence="1">The sequence shown here is derived from an EMBL/GenBank/DDBJ whole genome shotgun (WGS) entry which is preliminary data.</text>
</comment>
<keyword evidence="2" id="KW-1185">Reference proteome</keyword>
<name>A0ACC0HSV8_9ERIC</name>
<organism evidence="1 2">
    <name type="scientific">Camellia lanceoleosa</name>
    <dbReference type="NCBI Taxonomy" id="1840588"/>
    <lineage>
        <taxon>Eukaryota</taxon>
        <taxon>Viridiplantae</taxon>
        <taxon>Streptophyta</taxon>
        <taxon>Embryophyta</taxon>
        <taxon>Tracheophyta</taxon>
        <taxon>Spermatophyta</taxon>
        <taxon>Magnoliopsida</taxon>
        <taxon>eudicotyledons</taxon>
        <taxon>Gunneridae</taxon>
        <taxon>Pentapetalae</taxon>
        <taxon>asterids</taxon>
        <taxon>Ericales</taxon>
        <taxon>Theaceae</taxon>
        <taxon>Camellia</taxon>
    </lineage>
</organism>
<evidence type="ECO:0000313" key="1">
    <source>
        <dbReference type="EMBL" id="KAI8016604.1"/>
    </source>
</evidence>
<dbReference type="EMBL" id="CM045761">
    <property type="protein sequence ID" value="KAI8016604.1"/>
    <property type="molecule type" value="Genomic_DNA"/>
</dbReference>
<accession>A0ACC0HSV8</accession>
<sequence>MPSAKTVVTTAASIAASAMLVRSIVRDLVPLVLIIEEFDGLVGNQIYKAAQIYLGSKISLNTQLYKTLNPSKLCTRINTQPRHHDQKIGILNSYFPFILKEAMNLKDERKALKMHNLNNAHVWMYSGMSYTWDSINLDYPSTFETLAMDAEMKRMVKEDLERFVRRKDFYWRLGNAGTCSNRCVLLVEDIDCSIDLEDQREVLRMLQSNEVRHAQTINIVREKKENQARLLNFIDGLWSSCGDERIIMFTTNHKERLDLARLCPGRWMCISTCLIAALVNSKP</sequence>
<proteinExistence type="predicted"/>
<dbReference type="Proteomes" id="UP001060215">
    <property type="component" value="Chromosome 4"/>
</dbReference>
<evidence type="ECO:0000313" key="2">
    <source>
        <dbReference type="Proteomes" id="UP001060215"/>
    </source>
</evidence>